<name>A0ABT4JZA2_9GAMM</name>
<dbReference type="RefSeq" id="WP_269127859.1">
    <property type="nucleotide sequence ID" value="NZ_JAPUBN010000024.1"/>
</dbReference>
<comment type="caution">
    <text evidence="3">The sequence shown here is derived from an EMBL/GenBank/DDBJ whole genome shotgun (WGS) entry which is preliminary data.</text>
</comment>
<protein>
    <submittedName>
        <fullName evidence="3">SH3 domain-containing protein</fullName>
    </submittedName>
</protein>
<keyword evidence="4" id="KW-1185">Reference proteome</keyword>
<organism evidence="3 4">
    <name type="scientific">Marinomonas phaeophyticola</name>
    <dbReference type="NCBI Taxonomy" id="3004091"/>
    <lineage>
        <taxon>Bacteria</taxon>
        <taxon>Pseudomonadati</taxon>
        <taxon>Pseudomonadota</taxon>
        <taxon>Gammaproteobacteria</taxon>
        <taxon>Oceanospirillales</taxon>
        <taxon>Oceanospirillaceae</taxon>
        <taxon>Marinomonas</taxon>
    </lineage>
</organism>
<dbReference type="SMART" id="SM00287">
    <property type="entry name" value="SH3b"/>
    <property type="match status" value="1"/>
</dbReference>
<evidence type="ECO:0000259" key="2">
    <source>
        <dbReference type="SMART" id="SM00287"/>
    </source>
</evidence>
<dbReference type="Pfam" id="PF08239">
    <property type="entry name" value="SH3_3"/>
    <property type="match status" value="1"/>
</dbReference>
<proteinExistence type="predicted"/>
<dbReference type="Gene3D" id="2.30.30.40">
    <property type="entry name" value="SH3 Domains"/>
    <property type="match status" value="1"/>
</dbReference>
<dbReference type="EMBL" id="JAPUBN010000024">
    <property type="protein sequence ID" value="MCZ2723713.1"/>
    <property type="molecule type" value="Genomic_DNA"/>
</dbReference>
<reference evidence="3" key="1">
    <citation type="submission" date="2022-12" db="EMBL/GenBank/DDBJ databases">
        <title>Marinomonas 15G1-11 sp. nov, isolated from marine algae.</title>
        <authorList>
            <person name="Butt M."/>
            <person name="Choi D.G."/>
            <person name="Kim J.M."/>
            <person name="Lee J.K."/>
            <person name="Baek J.H."/>
            <person name="Jeon C.O."/>
        </authorList>
    </citation>
    <scope>NUCLEOTIDE SEQUENCE</scope>
    <source>
        <strain evidence="3">15G1-11</strain>
    </source>
</reference>
<evidence type="ECO:0000313" key="3">
    <source>
        <dbReference type="EMBL" id="MCZ2723713.1"/>
    </source>
</evidence>
<feature type="compositionally biased region" description="Polar residues" evidence="1">
    <location>
        <begin position="98"/>
        <end position="116"/>
    </location>
</feature>
<sequence>MKYILAILITAFIAPAIYAVATVPGNYYVSSQGLNVRLAAGGDGKLVNTLPQNETVVVFEVQNGWARISEYFNGQAEGISGDVAHWVFARFLTASELQKNKQPPSDTSQENETSNPTKERKLSDPSPMDEAANLQSLISAAIESSDDFSKYKNAFILASEKLIKEGNCTLKEFEEMGGWWRSSNYIPEPVYFMYCGGMDQSNRVFLNTEKNIIFK</sequence>
<evidence type="ECO:0000313" key="4">
    <source>
        <dbReference type="Proteomes" id="UP001149719"/>
    </source>
</evidence>
<feature type="domain" description="SH3b" evidence="2">
    <location>
        <begin position="24"/>
        <end position="96"/>
    </location>
</feature>
<dbReference type="InterPro" id="IPR003646">
    <property type="entry name" value="SH3-like_bac-type"/>
</dbReference>
<feature type="region of interest" description="Disordered" evidence="1">
    <location>
        <begin position="98"/>
        <end position="128"/>
    </location>
</feature>
<dbReference type="Proteomes" id="UP001149719">
    <property type="component" value="Unassembled WGS sequence"/>
</dbReference>
<accession>A0ABT4JZA2</accession>
<evidence type="ECO:0000256" key="1">
    <source>
        <dbReference type="SAM" id="MobiDB-lite"/>
    </source>
</evidence>
<gene>
    <name evidence="3" type="ORF">O1D97_19350</name>
</gene>